<proteinExistence type="predicted"/>
<dbReference type="EMBL" id="OR367448">
    <property type="protein sequence ID" value="WEM05546.1"/>
    <property type="molecule type" value="Genomic_DNA"/>
</dbReference>
<organism evidence="2 3">
    <name type="scientific">Ralstonia phage BOESR1</name>
    <dbReference type="NCBI Taxonomy" id="3034917"/>
    <lineage>
        <taxon>Viruses</taxon>
        <taxon>Duplodnaviria</taxon>
        <taxon>Heunggongvirae</taxon>
        <taxon>Uroviricota</taxon>
        <taxon>Caudoviricetes</taxon>
        <taxon>Autographivirales</taxon>
        <taxon>Autographivirales incertae sedis</taxon>
        <taxon>Boesrvirus</taxon>
        <taxon>Boesrvirus BOESR1</taxon>
    </lineage>
</organism>
<dbReference type="Proteomes" id="UP001182455">
    <property type="component" value="Segment"/>
</dbReference>
<name>A0AA49IJY9_9CAUD</name>
<protein>
    <submittedName>
        <fullName evidence="2">Terminase large subunit</fullName>
    </submittedName>
</protein>
<gene>
    <name evidence="2" type="ORF">HIBIKMCM_00004</name>
</gene>
<dbReference type="InterPro" id="IPR054762">
    <property type="entry name" value="Gp19_RNaseH-like"/>
</dbReference>
<reference evidence="2" key="1">
    <citation type="submission" date="2023-07" db="EMBL/GenBank/DDBJ databases">
        <title>First report of Ralstonia pseudosolanacearum infecting Boesenbergia rotunda from Thailand.</title>
        <authorList>
            <person name="Carroll S."/>
            <person name="McGreig S."/>
            <person name="Bryning A."/>
            <person name="Vicente J.G."/>
            <person name="Aspin A."/>
        </authorList>
    </citation>
    <scope>NUCLEOTIDE SEQUENCE</scope>
</reference>
<sequence>MYTKLFQPILQKHHKCLVEEVKHSTQKEARIIDTLEPVMSNHRLIFDQKVIEEDYRTAEADIQYSLFYQMTRLTKERGALIHDDRIDALAIAVAYWIEHMAADGNKIAEKIKEQALNDELKKLAHHVLGTKPRKPGWMNSNVAVR</sequence>
<evidence type="ECO:0000313" key="3">
    <source>
        <dbReference type="Proteomes" id="UP001182455"/>
    </source>
</evidence>
<feature type="domain" description="Terminase large subunit ribonuclease H-like" evidence="1">
    <location>
        <begin position="1"/>
        <end position="44"/>
    </location>
</feature>
<evidence type="ECO:0000313" key="2">
    <source>
        <dbReference type="EMBL" id="WEM05546.1"/>
    </source>
</evidence>
<dbReference type="Pfam" id="PF22530">
    <property type="entry name" value="Terminase-T7_RNaseH-like"/>
    <property type="match status" value="1"/>
</dbReference>
<evidence type="ECO:0000259" key="1">
    <source>
        <dbReference type="Pfam" id="PF22530"/>
    </source>
</evidence>
<keyword evidence="3" id="KW-1185">Reference proteome</keyword>
<accession>A0AA49IJY9</accession>